<sequence length="80" mass="8227">MLKETTAASSNSNSNGSDDEGGKFGFADRALKRLKIGRQSSSRVSNGSVYSADIGCRRETVQSSEGGAIPSTLVDVVGSA</sequence>
<dbReference type="Proteomes" id="UP000028582">
    <property type="component" value="Unassembled WGS sequence"/>
</dbReference>
<gene>
    <name evidence="2" type="ORF">F444_23181</name>
</gene>
<dbReference type="EMBL" id="ANJA01005205">
    <property type="protein sequence ID" value="ETO58436.1"/>
    <property type="molecule type" value="Genomic_DNA"/>
</dbReference>
<protein>
    <submittedName>
        <fullName evidence="2">Uncharacterized protein</fullName>
    </submittedName>
</protein>
<dbReference type="AlphaFoldDB" id="A0A080YVM5"/>
<comment type="caution">
    <text evidence="2">The sequence shown here is derived from an EMBL/GenBank/DDBJ whole genome shotgun (WGS) entry which is preliminary data.</text>
</comment>
<evidence type="ECO:0000313" key="3">
    <source>
        <dbReference type="Proteomes" id="UP000028582"/>
    </source>
</evidence>
<proteinExistence type="predicted"/>
<accession>A0A080YVM5</accession>
<evidence type="ECO:0000313" key="2">
    <source>
        <dbReference type="EMBL" id="ETO58436.1"/>
    </source>
</evidence>
<name>A0A080YVM5_PHYNI</name>
<evidence type="ECO:0000256" key="1">
    <source>
        <dbReference type="SAM" id="MobiDB-lite"/>
    </source>
</evidence>
<organism evidence="2 3">
    <name type="scientific">Phytophthora nicotianae P1976</name>
    <dbReference type="NCBI Taxonomy" id="1317066"/>
    <lineage>
        <taxon>Eukaryota</taxon>
        <taxon>Sar</taxon>
        <taxon>Stramenopiles</taxon>
        <taxon>Oomycota</taxon>
        <taxon>Peronosporomycetes</taxon>
        <taxon>Peronosporales</taxon>
        <taxon>Peronosporaceae</taxon>
        <taxon>Phytophthora</taxon>
    </lineage>
</organism>
<reference evidence="2 3" key="1">
    <citation type="submission" date="2013-11" db="EMBL/GenBank/DDBJ databases">
        <title>The Genome Sequence of Phytophthora parasitica P1976.</title>
        <authorList>
            <consortium name="The Broad Institute Genomics Platform"/>
            <person name="Russ C."/>
            <person name="Tyler B."/>
            <person name="Panabieres F."/>
            <person name="Shan W."/>
            <person name="Tripathy S."/>
            <person name="Grunwald N."/>
            <person name="Machado M."/>
            <person name="Johnson C.S."/>
            <person name="Walker B."/>
            <person name="Young S."/>
            <person name="Zeng Q."/>
            <person name="Gargeya S."/>
            <person name="Fitzgerald M."/>
            <person name="Haas B."/>
            <person name="Abouelleil A."/>
            <person name="Allen A.W."/>
            <person name="Alvarado L."/>
            <person name="Arachchi H.M."/>
            <person name="Berlin A.M."/>
            <person name="Chapman S.B."/>
            <person name="Gainer-Dewar J."/>
            <person name="Goldberg J."/>
            <person name="Griggs A."/>
            <person name="Gujja S."/>
            <person name="Hansen M."/>
            <person name="Howarth C."/>
            <person name="Imamovic A."/>
            <person name="Ireland A."/>
            <person name="Larimer J."/>
            <person name="McCowan C."/>
            <person name="Murphy C."/>
            <person name="Pearson M."/>
            <person name="Poon T.W."/>
            <person name="Priest M."/>
            <person name="Roberts A."/>
            <person name="Saif S."/>
            <person name="Shea T."/>
            <person name="Sisk P."/>
            <person name="Sykes S."/>
            <person name="Wortman J."/>
            <person name="Nusbaum C."/>
            <person name="Birren B."/>
        </authorList>
    </citation>
    <scope>NUCLEOTIDE SEQUENCE [LARGE SCALE GENOMIC DNA]</scope>
    <source>
        <strain evidence="2 3">P1976</strain>
    </source>
</reference>
<feature type="region of interest" description="Disordered" evidence="1">
    <location>
        <begin position="1"/>
        <end position="23"/>
    </location>
</feature>
<feature type="compositionally biased region" description="Low complexity" evidence="1">
    <location>
        <begin position="1"/>
        <end position="16"/>
    </location>
</feature>